<proteinExistence type="predicted"/>
<evidence type="ECO:0000313" key="2">
    <source>
        <dbReference type="EMBL" id="OAY58223.1"/>
    </source>
</evidence>
<dbReference type="GO" id="GO:1990904">
    <property type="term" value="C:ribonucleoprotein complex"/>
    <property type="evidence" value="ECO:0000318"/>
    <property type="project" value="GO_Central"/>
</dbReference>
<dbReference type="EMBL" id="CM004388">
    <property type="protein sequence ID" value="OAY58223.1"/>
    <property type="molecule type" value="Genomic_DNA"/>
</dbReference>
<keyword evidence="3" id="KW-1185">Reference proteome</keyword>
<dbReference type="InterPro" id="IPR007201">
    <property type="entry name" value="Mei2-like_Rrm_C"/>
</dbReference>
<name>A0A2C9WEC3_MANES</name>
<dbReference type="InterPro" id="IPR035979">
    <property type="entry name" value="RBD_domain_sf"/>
</dbReference>
<protein>
    <recommendedName>
        <fullName evidence="1">Mei2-like C-terminal RNA recognition motif domain-containing protein</fullName>
    </recommendedName>
</protein>
<organism evidence="2 3">
    <name type="scientific">Manihot esculenta</name>
    <name type="common">Cassava</name>
    <name type="synonym">Jatropha manihot</name>
    <dbReference type="NCBI Taxonomy" id="3983"/>
    <lineage>
        <taxon>Eukaryota</taxon>
        <taxon>Viridiplantae</taxon>
        <taxon>Streptophyta</taxon>
        <taxon>Embryophyta</taxon>
        <taxon>Tracheophyta</taxon>
        <taxon>Spermatophyta</taxon>
        <taxon>Magnoliopsida</taxon>
        <taxon>eudicotyledons</taxon>
        <taxon>Gunneridae</taxon>
        <taxon>Pentapetalae</taxon>
        <taxon>rosids</taxon>
        <taxon>fabids</taxon>
        <taxon>Malpighiales</taxon>
        <taxon>Euphorbiaceae</taxon>
        <taxon>Crotonoideae</taxon>
        <taxon>Manihoteae</taxon>
        <taxon>Manihot</taxon>
    </lineage>
</organism>
<dbReference type="Gramene" id="Manes.02G159500.1.v8.1">
    <property type="protein sequence ID" value="Manes.02G159500.1.v8.1.CDS"/>
    <property type="gene ID" value="Manes.02G159500.v8.1"/>
</dbReference>
<dbReference type="GO" id="GO:0003723">
    <property type="term" value="F:RNA binding"/>
    <property type="evidence" value="ECO:0000318"/>
    <property type="project" value="GO_Central"/>
</dbReference>
<dbReference type="Proteomes" id="UP000091857">
    <property type="component" value="Chromosome 2"/>
</dbReference>
<feature type="domain" description="Mei2-like C-terminal RNA recognition motif" evidence="1">
    <location>
        <begin position="233"/>
        <end position="343"/>
    </location>
</feature>
<accession>A0A2C9WEC3</accession>
<dbReference type="AlphaFoldDB" id="A0A2C9WEC3"/>
<dbReference type="OrthoDB" id="417481at2759"/>
<gene>
    <name evidence="2" type="ORF">MANES_02G159500v8</name>
</gene>
<sequence>MASPPLNPNPSSKRLNPDAAPFVKTVSHQKIELVLPLNHFHLHTFSQAVAQPLPLGPHGVIRSPDSVPTPALEYPASATMVYYNSNKQPLSASSMPFYFAHVDRSLSYDTNAQPVVGNLSSYCPIIEQQKGFAAAIMKKGVKGMRDFAFFGCRGKRAENRCSRRHLAPRLSSKKIERRDSCAERLWVPKKFSVENKNDDDGIGRKLDEEGDGDHDGFGVRSSLSDYQIGLDGKTSLMIRNIPNQFERHDLLRILDNHCLEENRKAELQSDSFKSEYDFLYLPMDFRNRANYGDAFVNFTNAIAASRFCESFHKYEWKVSVNKKICEISCAVIQGKEALKNQFKNSLFHCHSDGYLPVVLSPPRDGVVRSKPVIVGRRCPPPIKAAGNPKRP</sequence>
<evidence type="ECO:0000259" key="1">
    <source>
        <dbReference type="Pfam" id="PF04059"/>
    </source>
</evidence>
<evidence type="ECO:0000313" key="3">
    <source>
        <dbReference type="Proteomes" id="UP000091857"/>
    </source>
</evidence>
<dbReference type="SUPFAM" id="SSF54928">
    <property type="entry name" value="RNA-binding domain, RBD"/>
    <property type="match status" value="1"/>
</dbReference>
<dbReference type="Pfam" id="PF04059">
    <property type="entry name" value="RRM_2"/>
    <property type="match status" value="1"/>
</dbReference>
<comment type="caution">
    <text evidence="2">The sequence shown here is derived from an EMBL/GenBank/DDBJ whole genome shotgun (WGS) entry which is preliminary data.</text>
</comment>
<reference evidence="3" key="1">
    <citation type="journal article" date="2016" name="Nat. Biotechnol.">
        <title>Sequencing wild and cultivated cassava and related species reveals extensive interspecific hybridization and genetic diversity.</title>
        <authorList>
            <person name="Bredeson J.V."/>
            <person name="Lyons J.B."/>
            <person name="Prochnik S.E."/>
            <person name="Wu G.A."/>
            <person name="Ha C.M."/>
            <person name="Edsinger-Gonzales E."/>
            <person name="Grimwood J."/>
            <person name="Schmutz J."/>
            <person name="Rabbi I.Y."/>
            <person name="Egesi C."/>
            <person name="Nauluvula P."/>
            <person name="Lebot V."/>
            <person name="Ndunguru J."/>
            <person name="Mkamilo G."/>
            <person name="Bart R.S."/>
            <person name="Setter T.L."/>
            <person name="Gleadow R.M."/>
            <person name="Kulakow P."/>
            <person name="Ferguson M.E."/>
            <person name="Rounsley S."/>
            <person name="Rokhsar D.S."/>
        </authorList>
    </citation>
    <scope>NUCLEOTIDE SEQUENCE [LARGE SCALE GENOMIC DNA]</scope>
    <source>
        <strain evidence="3">cv. AM560-2</strain>
    </source>
</reference>